<dbReference type="AlphaFoldDB" id="A0A284S165"/>
<dbReference type="EMBL" id="FUEG01000025">
    <property type="protein sequence ID" value="SJL14751.1"/>
    <property type="molecule type" value="Genomic_DNA"/>
</dbReference>
<reference evidence="2" key="1">
    <citation type="journal article" date="2017" name="Nat. Ecol. Evol.">
        <title>Genome expansion and lineage-specific genetic innovations in the forest pathogenic fungi Armillaria.</title>
        <authorList>
            <person name="Sipos G."/>
            <person name="Prasanna A.N."/>
            <person name="Walter M.C."/>
            <person name="O'Connor E."/>
            <person name="Balint B."/>
            <person name="Krizsan K."/>
            <person name="Kiss B."/>
            <person name="Hess J."/>
            <person name="Varga T."/>
            <person name="Slot J."/>
            <person name="Riley R."/>
            <person name="Boka B."/>
            <person name="Rigling D."/>
            <person name="Barry K."/>
            <person name="Lee J."/>
            <person name="Mihaltcheva S."/>
            <person name="LaButti K."/>
            <person name="Lipzen A."/>
            <person name="Waldron R."/>
            <person name="Moloney N.M."/>
            <person name="Sperisen C."/>
            <person name="Kredics L."/>
            <person name="Vagvoelgyi C."/>
            <person name="Patrignani A."/>
            <person name="Fitzpatrick D."/>
            <person name="Nagy I."/>
            <person name="Doyle S."/>
            <person name="Anderson J.B."/>
            <person name="Grigoriev I.V."/>
            <person name="Gueldener U."/>
            <person name="Muensterkoetter M."/>
            <person name="Nagy L.G."/>
        </authorList>
    </citation>
    <scope>NUCLEOTIDE SEQUENCE [LARGE SCALE GENOMIC DNA]</scope>
    <source>
        <strain evidence="2">C18/9</strain>
    </source>
</reference>
<protein>
    <submittedName>
        <fullName evidence="1">Uncharacterized protein</fullName>
    </submittedName>
</protein>
<evidence type="ECO:0000313" key="1">
    <source>
        <dbReference type="EMBL" id="SJL14751.1"/>
    </source>
</evidence>
<gene>
    <name evidence="1" type="ORF">ARMOST_18219</name>
</gene>
<accession>A0A284S165</accession>
<organism evidence="1 2">
    <name type="scientific">Armillaria ostoyae</name>
    <name type="common">Armillaria root rot fungus</name>
    <dbReference type="NCBI Taxonomy" id="47428"/>
    <lineage>
        <taxon>Eukaryota</taxon>
        <taxon>Fungi</taxon>
        <taxon>Dikarya</taxon>
        <taxon>Basidiomycota</taxon>
        <taxon>Agaricomycotina</taxon>
        <taxon>Agaricomycetes</taxon>
        <taxon>Agaricomycetidae</taxon>
        <taxon>Agaricales</taxon>
        <taxon>Marasmiineae</taxon>
        <taxon>Physalacriaceae</taxon>
        <taxon>Armillaria</taxon>
    </lineage>
</organism>
<evidence type="ECO:0000313" key="2">
    <source>
        <dbReference type="Proteomes" id="UP000219338"/>
    </source>
</evidence>
<sequence>MGTAFELVFVSVRTDQGFALVYYTWMNTHRPRYRLSSRSKAWVVNSGIKNSDMLCSEVVRAHAGRSTTVNASNQACSVLATSESECRPTTPRPNWNSDPHNDCMPVIVSVALRTRSSYSNSYWRTRTS</sequence>
<dbReference type="Proteomes" id="UP000219338">
    <property type="component" value="Unassembled WGS sequence"/>
</dbReference>
<name>A0A284S165_ARMOS</name>
<keyword evidence="2" id="KW-1185">Reference proteome</keyword>
<proteinExistence type="predicted"/>